<dbReference type="AlphaFoldDB" id="K0SL45"/>
<organism evidence="2 3">
    <name type="scientific">Thalassiosira oceanica</name>
    <name type="common">Marine diatom</name>
    <dbReference type="NCBI Taxonomy" id="159749"/>
    <lineage>
        <taxon>Eukaryota</taxon>
        <taxon>Sar</taxon>
        <taxon>Stramenopiles</taxon>
        <taxon>Ochrophyta</taxon>
        <taxon>Bacillariophyta</taxon>
        <taxon>Coscinodiscophyceae</taxon>
        <taxon>Thalassiosirophycidae</taxon>
        <taxon>Thalassiosirales</taxon>
        <taxon>Thalassiosiraceae</taxon>
        <taxon>Thalassiosira</taxon>
    </lineage>
</organism>
<comment type="caution">
    <text evidence="2">The sequence shown here is derived from an EMBL/GenBank/DDBJ whole genome shotgun (WGS) entry which is preliminary data.</text>
</comment>
<name>K0SL45_THAOC</name>
<feature type="region of interest" description="Disordered" evidence="1">
    <location>
        <begin position="26"/>
        <end position="66"/>
    </location>
</feature>
<proteinExistence type="predicted"/>
<gene>
    <name evidence="2" type="ORF">THAOC_13030</name>
</gene>
<evidence type="ECO:0000313" key="3">
    <source>
        <dbReference type="Proteomes" id="UP000266841"/>
    </source>
</evidence>
<dbReference type="Proteomes" id="UP000266841">
    <property type="component" value="Unassembled WGS sequence"/>
</dbReference>
<reference evidence="2 3" key="1">
    <citation type="journal article" date="2012" name="Genome Biol.">
        <title>Genome and low-iron response of an oceanic diatom adapted to chronic iron limitation.</title>
        <authorList>
            <person name="Lommer M."/>
            <person name="Specht M."/>
            <person name="Roy A.S."/>
            <person name="Kraemer L."/>
            <person name="Andreson R."/>
            <person name="Gutowska M.A."/>
            <person name="Wolf J."/>
            <person name="Bergner S.V."/>
            <person name="Schilhabel M.B."/>
            <person name="Klostermeier U.C."/>
            <person name="Beiko R.G."/>
            <person name="Rosenstiel P."/>
            <person name="Hippler M."/>
            <person name="Laroche J."/>
        </authorList>
    </citation>
    <scope>NUCLEOTIDE SEQUENCE [LARGE SCALE GENOMIC DNA]</scope>
    <source>
        <strain evidence="2 3">CCMP1005</strain>
    </source>
</reference>
<sequence length="313" mass="34424">MIHGTNLASFRGGNVDPWENEIKRLQEFYRSNQGAGDGGMSDEREDSEAHVSLPSEPNESGGSKDIGIVAEGSELLRCFERDRQQQPPSDIRNNIIVDIPDIDEDSHDGEKGFDVAGSHRSTKEVDDGIQASPDFANTSEADEQSIRPNNPIDAPGEDVVEVKGDVDDVKFSVATAAESEVALQSEQEDDNNKNQSVVDSIERDIAKHHLETCIEEDEITGRDTSTNVEEMRAPFENANEHVITRFLPSGALFKQLRKRLRHPSLISRCWSLGDFVLVTALGSAITAATMNTFLLNRDGAAEDNDDDEKESLS</sequence>
<protein>
    <submittedName>
        <fullName evidence="2">Uncharacterized protein</fullName>
    </submittedName>
</protein>
<accession>K0SL45</accession>
<feature type="region of interest" description="Disordered" evidence="1">
    <location>
        <begin position="101"/>
        <end position="157"/>
    </location>
</feature>
<evidence type="ECO:0000256" key="1">
    <source>
        <dbReference type="SAM" id="MobiDB-lite"/>
    </source>
</evidence>
<keyword evidence="3" id="KW-1185">Reference proteome</keyword>
<evidence type="ECO:0000313" key="2">
    <source>
        <dbReference type="EMBL" id="EJK66065.1"/>
    </source>
</evidence>
<dbReference type="EMBL" id="AGNL01015292">
    <property type="protein sequence ID" value="EJK66065.1"/>
    <property type="molecule type" value="Genomic_DNA"/>
</dbReference>